<keyword evidence="2" id="KW-1185">Reference proteome</keyword>
<evidence type="ECO:0000313" key="1">
    <source>
        <dbReference type="EMBL" id="MDL5043291.1"/>
    </source>
</evidence>
<evidence type="ECO:0000313" key="2">
    <source>
        <dbReference type="Proteomes" id="UP001529255"/>
    </source>
</evidence>
<proteinExistence type="predicted"/>
<sequence length="42" mass="4743">MMIAILMSKNVTYLDLFDIFSGVVLSKVYLALRGRKHAKLDA</sequence>
<protein>
    <submittedName>
        <fullName evidence="1">Uncharacterized protein</fullName>
    </submittedName>
</protein>
<reference evidence="1 2" key="1">
    <citation type="submission" date="2023-06" db="EMBL/GenBank/DDBJ databases">
        <title>A potential novel species of Streptococcus isolated from human milk sample.</title>
        <authorList>
            <person name="Nguyen H.V."/>
            <person name="Trinh A.T.V."/>
            <person name="Hoang A.T.L."/>
            <person name="Bui L.N.H."/>
            <person name="Tran Q.T.L."/>
            <person name="Trinh T."/>
        </authorList>
    </citation>
    <scope>NUCLEOTIDE SEQUENCE [LARGE SCALE GENOMIC DNA]</scope>
    <source>
        <strain evidence="1 2">VTCC 12812</strain>
    </source>
</reference>
<dbReference type="RefSeq" id="WP_021152579.1">
    <property type="nucleotide sequence ID" value="NZ_JASUZV010000004.1"/>
</dbReference>
<name>A0ABT7LRP1_9STRE</name>
<dbReference type="Proteomes" id="UP001529255">
    <property type="component" value="Unassembled WGS sequence"/>
</dbReference>
<dbReference type="EMBL" id="JASUZV010000004">
    <property type="protein sequence ID" value="MDL5043291.1"/>
    <property type="molecule type" value="Genomic_DNA"/>
</dbReference>
<comment type="caution">
    <text evidence="1">The sequence shown here is derived from an EMBL/GenBank/DDBJ whole genome shotgun (WGS) entry which is preliminary data.</text>
</comment>
<organism evidence="1 2">
    <name type="scientific">Streptococcus raffinosi</name>
    <dbReference type="NCBI Taxonomy" id="3053355"/>
    <lineage>
        <taxon>Bacteria</taxon>
        <taxon>Bacillati</taxon>
        <taxon>Bacillota</taxon>
        <taxon>Bacilli</taxon>
        <taxon>Lactobacillales</taxon>
        <taxon>Streptococcaceae</taxon>
        <taxon>Streptococcus</taxon>
    </lineage>
</organism>
<accession>A0ABT7LRP1</accession>
<gene>
    <name evidence="1" type="ORF">QRD39_04100</name>
</gene>